<evidence type="ECO:0000313" key="4">
    <source>
        <dbReference type="Proteomes" id="UP000199501"/>
    </source>
</evidence>
<dbReference type="AlphaFoldDB" id="A0A1G6TNC4"/>
<organism evidence="3 4">
    <name type="scientific">Actinokineospora iranica</name>
    <dbReference type="NCBI Taxonomy" id="1271860"/>
    <lineage>
        <taxon>Bacteria</taxon>
        <taxon>Bacillati</taxon>
        <taxon>Actinomycetota</taxon>
        <taxon>Actinomycetes</taxon>
        <taxon>Pseudonocardiales</taxon>
        <taxon>Pseudonocardiaceae</taxon>
        <taxon>Actinokineospora</taxon>
    </lineage>
</organism>
<evidence type="ECO:0000256" key="2">
    <source>
        <dbReference type="SAM" id="Phobius"/>
    </source>
</evidence>
<proteinExistence type="predicted"/>
<evidence type="ECO:0000313" key="3">
    <source>
        <dbReference type="EMBL" id="SDD29825.1"/>
    </source>
</evidence>
<keyword evidence="2" id="KW-0472">Membrane</keyword>
<dbReference type="EMBL" id="FMZZ01000009">
    <property type="protein sequence ID" value="SDD29825.1"/>
    <property type="molecule type" value="Genomic_DNA"/>
</dbReference>
<keyword evidence="2" id="KW-1133">Transmembrane helix</keyword>
<evidence type="ECO:0000256" key="1">
    <source>
        <dbReference type="SAM" id="MobiDB-lite"/>
    </source>
</evidence>
<name>A0A1G6TNC4_9PSEU</name>
<dbReference type="Proteomes" id="UP000199501">
    <property type="component" value="Unassembled WGS sequence"/>
</dbReference>
<protein>
    <recommendedName>
        <fullName evidence="5">DUF3040 domain-containing protein</fullName>
    </recommendedName>
</protein>
<keyword evidence="4" id="KW-1185">Reference proteome</keyword>
<feature type="region of interest" description="Disordered" evidence="1">
    <location>
        <begin position="1"/>
        <end position="23"/>
    </location>
</feature>
<gene>
    <name evidence="3" type="ORF">SAMN05216174_109201</name>
</gene>
<sequence>MNLQASAGENPEDGETNRVIPDAPDNVVSLDELLTREVDAKPDTEWLAWVREVVRDGWGPTLRALVLLVAFVAVVFVIGAFPALCTTIALVFGNVIVRRVRIPVSP</sequence>
<reference evidence="4" key="1">
    <citation type="submission" date="2016-10" db="EMBL/GenBank/DDBJ databases">
        <authorList>
            <person name="Varghese N."/>
            <person name="Submissions S."/>
        </authorList>
    </citation>
    <scope>NUCLEOTIDE SEQUENCE [LARGE SCALE GENOMIC DNA]</scope>
    <source>
        <strain evidence="4">IBRC-M 10403</strain>
    </source>
</reference>
<keyword evidence="2" id="KW-0812">Transmembrane</keyword>
<accession>A0A1G6TNC4</accession>
<feature type="transmembrane region" description="Helical" evidence="2">
    <location>
        <begin position="64"/>
        <end position="97"/>
    </location>
</feature>
<evidence type="ECO:0008006" key="5">
    <source>
        <dbReference type="Google" id="ProtNLM"/>
    </source>
</evidence>